<evidence type="ECO:0000256" key="5">
    <source>
        <dbReference type="ARBA" id="ARBA00023136"/>
    </source>
</evidence>
<evidence type="ECO:0000256" key="6">
    <source>
        <dbReference type="SAM" id="Phobius"/>
    </source>
</evidence>
<dbReference type="Proteomes" id="UP000317730">
    <property type="component" value="Unassembled WGS sequence"/>
</dbReference>
<keyword evidence="5 6" id="KW-0472">Membrane</keyword>
<feature type="transmembrane region" description="Helical" evidence="6">
    <location>
        <begin position="64"/>
        <end position="89"/>
    </location>
</feature>
<reference evidence="7 8" key="1">
    <citation type="submission" date="2019-06" db="EMBL/GenBank/DDBJ databases">
        <title>Whole genome shotgun sequence of Acetobacter peroxydans NBRC 13755.</title>
        <authorList>
            <person name="Hosoyama A."/>
            <person name="Uohara A."/>
            <person name="Ohji S."/>
            <person name="Ichikawa N."/>
        </authorList>
    </citation>
    <scope>NUCLEOTIDE SEQUENCE [LARGE SCALE GENOMIC DNA]</scope>
    <source>
        <strain evidence="7 8">NBRC 13755</strain>
    </source>
</reference>
<comment type="caution">
    <text evidence="7">The sequence shown here is derived from an EMBL/GenBank/DDBJ whole genome shotgun (WGS) entry which is preliminary data.</text>
</comment>
<keyword evidence="4 6" id="KW-1133">Transmembrane helix</keyword>
<keyword evidence="8" id="KW-1185">Reference proteome</keyword>
<feature type="transmembrane region" description="Helical" evidence="6">
    <location>
        <begin position="362"/>
        <end position="386"/>
    </location>
</feature>
<keyword evidence="2" id="KW-1003">Cell membrane</keyword>
<dbReference type="AlphaFoldDB" id="A0A4Y3TW38"/>
<evidence type="ECO:0000256" key="3">
    <source>
        <dbReference type="ARBA" id="ARBA00022692"/>
    </source>
</evidence>
<organism evidence="7 8">
    <name type="scientific">Acetobacter peroxydans</name>
    <dbReference type="NCBI Taxonomy" id="104098"/>
    <lineage>
        <taxon>Bacteria</taxon>
        <taxon>Pseudomonadati</taxon>
        <taxon>Pseudomonadota</taxon>
        <taxon>Alphaproteobacteria</taxon>
        <taxon>Acetobacterales</taxon>
        <taxon>Acetobacteraceae</taxon>
        <taxon>Acetobacter</taxon>
    </lineage>
</organism>
<dbReference type="OrthoDB" id="7218898at2"/>
<evidence type="ECO:0000256" key="4">
    <source>
        <dbReference type="ARBA" id="ARBA00022989"/>
    </source>
</evidence>
<proteinExistence type="predicted"/>
<evidence type="ECO:0000313" key="8">
    <source>
        <dbReference type="Proteomes" id="UP000317730"/>
    </source>
</evidence>
<dbReference type="RefSeq" id="WP_141376616.1">
    <property type="nucleotide sequence ID" value="NZ_BAPL01000030.1"/>
</dbReference>
<feature type="transmembrane region" description="Helical" evidence="6">
    <location>
        <begin position="23"/>
        <end position="44"/>
    </location>
</feature>
<dbReference type="Pfam" id="PF03739">
    <property type="entry name" value="LptF_LptG"/>
    <property type="match status" value="1"/>
</dbReference>
<protein>
    <recommendedName>
        <fullName evidence="9">Permease</fullName>
    </recommendedName>
</protein>
<gene>
    <name evidence="7" type="ORF">APE01nite_17510</name>
</gene>
<feature type="transmembrane region" description="Helical" evidence="6">
    <location>
        <begin position="309"/>
        <end position="326"/>
    </location>
</feature>
<comment type="subcellular location">
    <subcellularLocation>
        <location evidence="1">Cell membrane</location>
        <topology evidence="1">Multi-pass membrane protein</topology>
    </subcellularLocation>
</comment>
<evidence type="ECO:0000256" key="2">
    <source>
        <dbReference type="ARBA" id="ARBA00022475"/>
    </source>
</evidence>
<accession>A0A4Y3TW38</accession>
<dbReference type="EMBL" id="BJMV01000008">
    <property type="protein sequence ID" value="GEB85954.1"/>
    <property type="molecule type" value="Genomic_DNA"/>
</dbReference>
<evidence type="ECO:0008006" key="9">
    <source>
        <dbReference type="Google" id="ProtNLM"/>
    </source>
</evidence>
<name>A0A4Y3TW38_9PROT</name>
<feature type="transmembrane region" description="Helical" evidence="6">
    <location>
        <begin position="338"/>
        <end position="356"/>
    </location>
</feature>
<evidence type="ECO:0000313" key="7">
    <source>
        <dbReference type="EMBL" id="GEB85954.1"/>
    </source>
</evidence>
<keyword evidence="3 6" id="KW-0812">Transmembrane</keyword>
<sequence length="401" mass="44075">MTYARSRMVRFKNWLKTLYVRQFLRIVLLQAAMAMGVIEAIFLAERVPMIFRDVIHNHVSVLDTGLIFLLSAPQILDLALPLVLTVAVYRTVLAMRENRELLVLCASGQSPFACMRPLGLVTVAALVCSIASSGFINPAALYSQRLVLFSATYHYLITPSPQSQLFLSQKRTLYIPSRVAADHVQNAPTGHEALFIYEPVDKTHFRIIQAEGLHATGFPPEKLLAVNLSQMLSRIFTITDKPEVEAPCCADTQDNVTADKVYKALALDDILPFAPRNADGAELTLPELFFPSLEKIGSQASTRLAMERLARALLCLLAPLVALVALSQTTQRNSALPLPAGCLLLMSCNVVTQWLMGFVIPHGVWVSTAALLACAALLCGLLLLLLRATSNRLLLPQLFRA</sequence>
<dbReference type="GO" id="GO:0005886">
    <property type="term" value="C:plasma membrane"/>
    <property type="evidence" value="ECO:0007669"/>
    <property type="project" value="UniProtKB-SubCell"/>
</dbReference>
<feature type="transmembrane region" description="Helical" evidence="6">
    <location>
        <begin position="118"/>
        <end position="136"/>
    </location>
</feature>
<evidence type="ECO:0000256" key="1">
    <source>
        <dbReference type="ARBA" id="ARBA00004651"/>
    </source>
</evidence>
<dbReference type="InterPro" id="IPR005495">
    <property type="entry name" value="LptG/LptF_permease"/>
</dbReference>